<organism evidence="3 4">
    <name type="scientific">Pogona vitticeps</name>
    <name type="common">central bearded dragon</name>
    <dbReference type="NCBI Taxonomy" id="103695"/>
    <lineage>
        <taxon>Eukaryota</taxon>
        <taxon>Metazoa</taxon>
        <taxon>Chordata</taxon>
        <taxon>Craniata</taxon>
        <taxon>Vertebrata</taxon>
        <taxon>Euteleostomi</taxon>
        <taxon>Lepidosauria</taxon>
        <taxon>Squamata</taxon>
        <taxon>Bifurcata</taxon>
        <taxon>Unidentata</taxon>
        <taxon>Episquamata</taxon>
        <taxon>Toxicofera</taxon>
        <taxon>Iguania</taxon>
        <taxon>Acrodonta</taxon>
        <taxon>Agamidae</taxon>
        <taxon>Amphibolurinae</taxon>
        <taxon>Pogona</taxon>
    </lineage>
</organism>
<gene>
    <name evidence="4" type="primary">LOC140702149</name>
</gene>
<feature type="domain" description="CBM21" evidence="2">
    <location>
        <begin position="258"/>
        <end position="367"/>
    </location>
</feature>
<feature type="compositionally biased region" description="Low complexity" evidence="1">
    <location>
        <begin position="87"/>
        <end position="109"/>
    </location>
</feature>
<dbReference type="GeneID" id="140702149"/>
<dbReference type="RefSeq" id="XP_072836579.1">
    <property type="nucleotide sequence ID" value="XM_072980478.1"/>
</dbReference>
<feature type="region of interest" description="Disordered" evidence="1">
    <location>
        <begin position="366"/>
        <end position="385"/>
    </location>
</feature>
<dbReference type="PANTHER" id="PTHR12307">
    <property type="entry name" value="PROTEIN PHOSPHATASE 1 REGULATORY SUBUNIT"/>
    <property type="match status" value="1"/>
</dbReference>
<feature type="compositionally biased region" description="Low complexity" evidence="1">
    <location>
        <begin position="46"/>
        <end position="58"/>
    </location>
</feature>
<dbReference type="Gene3D" id="2.60.40.2440">
    <property type="entry name" value="Carbohydrate binding type-21 domain"/>
    <property type="match status" value="1"/>
</dbReference>
<dbReference type="InterPro" id="IPR038175">
    <property type="entry name" value="CBM21_dom_sf"/>
</dbReference>
<dbReference type="Pfam" id="PF03370">
    <property type="entry name" value="CBM_21"/>
    <property type="match status" value="1"/>
</dbReference>
<evidence type="ECO:0000313" key="4">
    <source>
        <dbReference type="RefSeq" id="XP_072836579.1"/>
    </source>
</evidence>
<feature type="region of interest" description="Disordered" evidence="1">
    <location>
        <begin position="39"/>
        <end position="166"/>
    </location>
</feature>
<name>A0ABM5ETV5_9SAUR</name>
<keyword evidence="3" id="KW-1185">Reference proteome</keyword>
<sequence>MEKAGSLHASVPTPPPRLYLPRHFSCSACLYGRLAEPCKKGGGCSPEPEAVEVAADEVPPAPTHPVSSLPSPPLSPEKEEEEEEKGAPAGTATAEPPRGAPAAAAAAPRSPSPPLSPPSPSPRGREPTVPSVPPSPTLRRRAKSLPTPGERGLRPALQQQSPARRKTVRFADSLGLELTAVRHFCQGDAPGAGAGAPLAVSPLLLRAPGSASASAAALLKTRKPPALGELEPVLFGPPAPVLEPLFPPPPGVGGAAFAERLRQAKVRLEWVRPEAAALRGAVRVLNLAYEKRVSVRYTLNRWASCHEVPAAYQPPPGPDGGGGGLGDRFVFHLPVDAGTTGLEFAVRYCVAGAEFWDNNDGRNYKLRARHPRPPPDGSEPGGGGGGGAWIHFI</sequence>
<reference evidence="4" key="1">
    <citation type="submission" date="2025-08" db="UniProtKB">
        <authorList>
            <consortium name="RefSeq"/>
        </authorList>
    </citation>
    <scope>IDENTIFICATION</scope>
</reference>
<feature type="compositionally biased region" description="Pro residues" evidence="1">
    <location>
        <begin position="110"/>
        <end position="121"/>
    </location>
</feature>
<accession>A0ABM5ETV5</accession>
<dbReference type="Proteomes" id="UP001652642">
    <property type="component" value="Chromosome 10"/>
</dbReference>
<evidence type="ECO:0000259" key="2">
    <source>
        <dbReference type="PROSITE" id="PS51159"/>
    </source>
</evidence>
<evidence type="ECO:0000313" key="3">
    <source>
        <dbReference type="Proteomes" id="UP001652642"/>
    </source>
</evidence>
<protein>
    <submittedName>
        <fullName evidence="4">Protein phosphatase 1 regulatory subunit 3E-like</fullName>
    </submittedName>
</protein>
<dbReference type="InterPro" id="IPR050782">
    <property type="entry name" value="PP1_regulatory_subunit_3"/>
</dbReference>
<dbReference type="InterPro" id="IPR005036">
    <property type="entry name" value="CBM21_dom"/>
</dbReference>
<dbReference type="PROSITE" id="PS51159">
    <property type="entry name" value="CBM21"/>
    <property type="match status" value="1"/>
</dbReference>
<evidence type="ECO:0000256" key="1">
    <source>
        <dbReference type="SAM" id="MobiDB-lite"/>
    </source>
</evidence>
<dbReference type="PANTHER" id="PTHR12307:SF55">
    <property type="entry name" value="PROTEIN PHOSPHATASE 1 REGULATORY SUBUNIT 3E"/>
    <property type="match status" value="1"/>
</dbReference>
<proteinExistence type="predicted"/>